<evidence type="ECO:0000313" key="1">
    <source>
        <dbReference type="EMBL" id="GHA72807.1"/>
    </source>
</evidence>
<reference evidence="2" key="1">
    <citation type="journal article" date="2019" name="Int. J. Syst. Evol. Microbiol.">
        <title>The Global Catalogue of Microorganisms (GCM) 10K type strain sequencing project: providing services to taxonomists for standard genome sequencing and annotation.</title>
        <authorList>
            <consortium name="The Broad Institute Genomics Platform"/>
            <consortium name="The Broad Institute Genome Sequencing Center for Infectious Disease"/>
            <person name="Wu L."/>
            <person name="Ma J."/>
        </authorList>
    </citation>
    <scope>NUCLEOTIDE SEQUENCE [LARGE SCALE GENOMIC DNA]</scope>
    <source>
        <strain evidence="2">JCM 4733</strain>
    </source>
</reference>
<dbReference type="Proteomes" id="UP000653644">
    <property type="component" value="Unassembled WGS sequence"/>
</dbReference>
<comment type="caution">
    <text evidence="1">The sequence shown here is derived from an EMBL/GenBank/DDBJ whole genome shotgun (WGS) entry which is preliminary data.</text>
</comment>
<accession>A0ABQ3DB78</accession>
<proteinExistence type="predicted"/>
<evidence type="ECO:0000313" key="2">
    <source>
        <dbReference type="Proteomes" id="UP000653644"/>
    </source>
</evidence>
<organism evidence="1 2">
    <name type="scientific">Streptomyces canarius</name>
    <dbReference type="NCBI Taxonomy" id="285453"/>
    <lineage>
        <taxon>Bacteria</taxon>
        <taxon>Bacillati</taxon>
        <taxon>Actinomycetota</taxon>
        <taxon>Actinomycetes</taxon>
        <taxon>Kitasatosporales</taxon>
        <taxon>Streptomycetaceae</taxon>
        <taxon>Streptomyces</taxon>
    </lineage>
</organism>
<dbReference type="EMBL" id="BMVN01000087">
    <property type="protein sequence ID" value="GHA72807.1"/>
    <property type="molecule type" value="Genomic_DNA"/>
</dbReference>
<sequence>MGCELFHQVRAAQSQQFPVHVAGVFRSDAPRAIGVGQAPGIKVGTGFASVWATVDANRTTTASSPWGW</sequence>
<name>A0ABQ3DB78_9ACTN</name>
<gene>
    <name evidence="1" type="ORF">GCM10010345_89600</name>
</gene>
<protein>
    <submittedName>
        <fullName evidence="1">Uncharacterized protein</fullName>
    </submittedName>
</protein>
<keyword evidence="2" id="KW-1185">Reference proteome</keyword>